<evidence type="ECO:0000256" key="2">
    <source>
        <dbReference type="ARBA" id="ARBA00022723"/>
    </source>
</evidence>
<name>A0AAD5J368_ACENE</name>
<reference evidence="8" key="2">
    <citation type="submission" date="2023-02" db="EMBL/GenBank/DDBJ databases">
        <authorList>
            <person name="Swenson N.G."/>
            <person name="Wegrzyn J.L."/>
            <person name="Mcevoy S.L."/>
        </authorList>
    </citation>
    <scope>NUCLEOTIDE SEQUENCE</scope>
    <source>
        <strain evidence="8">91603</strain>
        <tissue evidence="8">Leaf</tissue>
    </source>
</reference>
<keyword evidence="2" id="KW-0479">Metal-binding</keyword>
<dbReference type="GO" id="GO:0046872">
    <property type="term" value="F:metal ion binding"/>
    <property type="evidence" value="ECO:0007669"/>
    <property type="project" value="UniProtKB-KW"/>
</dbReference>
<keyword evidence="1" id="KW-0488">Methylation</keyword>
<feature type="compositionally biased region" description="Basic and acidic residues" evidence="6">
    <location>
        <begin position="179"/>
        <end position="195"/>
    </location>
</feature>
<keyword evidence="9" id="KW-1185">Reference proteome</keyword>
<feature type="compositionally biased region" description="Basic and acidic residues" evidence="6">
    <location>
        <begin position="202"/>
        <end position="214"/>
    </location>
</feature>
<evidence type="ECO:0000256" key="5">
    <source>
        <dbReference type="ARBA" id="ARBA00024045"/>
    </source>
</evidence>
<protein>
    <recommendedName>
        <fullName evidence="7">HMA domain-containing protein</fullName>
    </recommendedName>
</protein>
<sequence>MVATKDEKKKEADEVITGIYKVNLHCPQCANKIKKPLLRTQGVQSVEVDIEKSEVKVKGPIDVVKIHKSIEKLSNRKVELISPQIKINKETAATEIKKLAAKETKESIIRTTSVKVHLHCEKCEHDLRKKLLKHRGIHSVKTDMKAQTVTVQGTIESDKLLSYLRKKVHKHAEIITSKPDQKKEEKKEKEKEKVEAAISSKPDQKKEEKKEKVEAAISTPSTKIVEFKEELKVEVKSKEISAPYFIHYVYAPQLFSDENPNACSIL</sequence>
<dbReference type="PANTHER" id="PTHR46195:SF12">
    <property type="entry name" value="HEAVY METAL-ASSOCIATED ISOPRENYLATED PLANT PROTEIN 4"/>
    <property type="match status" value="1"/>
</dbReference>
<evidence type="ECO:0000256" key="3">
    <source>
        <dbReference type="ARBA" id="ARBA00023288"/>
    </source>
</evidence>
<dbReference type="PANTHER" id="PTHR46195">
    <property type="entry name" value="HEAVY METAL-ASSOCIATED ISOPRENYLATED PLANT PROTEIN 7"/>
    <property type="match status" value="1"/>
</dbReference>
<evidence type="ECO:0000256" key="6">
    <source>
        <dbReference type="SAM" id="MobiDB-lite"/>
    </source>
</evidence>
<keyword evidence="3" id="KW-0449">Lipoprotein</keyword>
<reference evidence="8" key="1">
    <citation type="journal article" date="2022" name="Plant J.">
        <title>Strategies of tolerance reflected in two North American maple genomes.</title>
        <authorList>
            <person name="McEvoy S.L."/>
            <person name="Sezen U.U."/>
            <person name="Trouern-Trend A."/>
            <person name="McMahon S.M."/>
            <person name="Schaberg P.G."/>
            <person name="Yang J."/>
            <person name="Wegrzyn J.L."/>
            <person name="Swenson N.G."/>
        </authorList>
    </citation>
    <scope>NUCLEOTIDE SEQUENCE</scope>
    <source>
        <strain evidence="8">91603</strain>
    </source>
</reference>
<dbReference type="CDD" id="cd00371">
    <property type="entry name" value="HMA"/>
    <property type="match status" value="2"/>
</dbReference>
<evidence type="ECO:0000259" key="7">
    <source>
        <dbReference type="PROSITE" id="PS50846"/>
    </source>
</evidence>
<dbReference type="InterPro" id="IPR006121">
    <property type="entry name" value="HMA_dom"/>
</dbReference>
<feature type="region of interest" description="Disordered" evidence="6">
    <location>
        <begin position="174"/>
        <end position="216"/>
    </location>
</feature>
<dbReference type="AlphaFoldDB" id="A0AAD5J368"/>
<dbReference type="PROSITE" id="PS50846">
    <property type="entry name" value="HMA_2"/>
    <property type="match status" value="2"/>
</dbReference>
<dbReference type="Pfam" id="PF00403">
    <property type="entry name" value="HMA"/>
    <property type="match status" value="2"/>
</dbReference>
<comment type="similarity">
    <text evidence="5">Belongs to the HIPP family.</text>
</comment>
<evidence type="ECO:0000256" key="4">
    <source>
        <dbReference type="ARBA" id="ARBA00023289"/>
    </source>
</evidence>
<dbReference type="Proteomes" id="UP001064489">
    <property type="component" value="Chromosome 4"/>
</dbReference>
<dbReference type="EMBL" id="JAJSOW010000101">
    <property type="protein sequence ID" value="KAI9180670.1"/>
    <property type="molecule type" value="Genomic_DNA"/>
</dbReference>
<keyword evidence="4" id="KW-0636">Prenylation</keyword>
<dbReference type="InterPro" id="IPR044577">
    <property type="entry name" value="HIPP4/7/8/17/18/19"/>
</dbReference>
<proteinExistence type="inferred from homology"/>
<gene>
    <name evidence="8" type="ORF">LWI28_007064</name>
</gene>
<accession>A0AAD5J368</accession>
<evidence type="ECO:0000313" key="8">
    <source>
        <dbReference type="EMBL" id="KAI9180670.1"/>
    </source>
</evidence>
<evidence type="ECO:0000256" key="1">
    <source>
        <dbReference type="ARBA" id="ARBA00022481"/>
    </source>
</evidence>
<dbReference type="Gene3D" id="3.30.70.100">
    <property type="match status" value="2"/>
</dbReference>
<organism evidence="8 9">
    <name type="scientific">Acer negundo</name>
    <name type="common">Box elder</name>
    <dbReference type="NCBI Taxonomy" id="4023"/>
    <lineage>
        <taxon>Eukaryota</taxon>
        <taxon>Viridiplantae</taxon>
        <taxon>Streptophyta</taxon>
        <taxon>Embryophyta</taxon>
        <taxon>Tracheophyta</taxon>
        <taxon>Spermatophyta</taxon>
        <taxon>Magnoliopsida</taxon>
        <taxon>eudicotyledons</taxon>
        <taxon>Gunneridae</taxon>
        <taxon>Pentapetalae</taxon>
        <taxon>rosids</taxon>
        <taxon>malvids</taxon>
        <taxon>Sapindales</taxon>
        <taxon>Sapindaceae</taxon>
        <taxon>Hippocastanoideae</taxon>
        <taxon>Acereae</taxon>
        <taxon>Acer</taxon>
    </lineage>
</organism>
<feature type="domain" description="HMA" evidence="7">
    <location>
        <begin position="109"/>
        <end position="172"/>
    </location>
</feature>
<dbReference type="SUPFAM" id="SSF55008">
    <property type="entry name" value="HMA, heavy metal-associated domain"/>
    <property type="match status" value="2"/>
</dbReference>
<comment type="caution">
    <text evidence="8">The sequence shown here is derived from an EMBL/GenBank/DDBJ whole genome shotgun (WGS) entry which is preliminary data.</text>
</comment>
<evidence type="ECO:0000313" key="9">
    <source>
        <dbReference type="Proteomes" id="UP001064489"/>
    </source>
</evidence>
<feature type="domain" description="HMA" evidence="7">
    <location>
        <begin position="15"/>
        <end position="78"/>
    </location>
</feature>
<dbReference type="InterPro" id="IPR036163">
    <property type="entry name" value="HMA_dom_sf"/>
</dbReference>